<evidence type="ECO:0000256" key="3">
    <source>
        <dbReference type="SAM" id="MobiDB-lite"/>
    </source>
</evidence>
<dbReference type="EMBL" id="JANAVB010017997">
    <property type="protein sequence ID" value="KAJ6830099.1"/>
    <property type="molecule type" value="Genomic_DNA"/>
</dbReference>
<reference evidence="5" key="2">
    <citation type="submission" date="2023-04" db="EMBL/GenBank/DDBJ databases">
        <authorList>
            <person name="Bruccoleri R.E."/>
            <person name="Oakeley E.J."/>
            <person name="Faust A.-M."/>
            <person name="Dessus-Babus S."/>
            <person name="Altorfer M."/>
            <person name="Burckhardt D."/>
            <person name="Oertli M."/>
            <person name="Naumann U."/>
            <person name="Petersen F."/>
            <person name="Wong J."/>
        </authorList>
    </citation>
    <scope>NUCLEOTIDE SEQUENCE</scope>
    <source>
        <strain evidence="5">GSM-AAB239-AS_SAM_17_03QT</strain>
        <tissue evidence="5">Leaf</tissue>
    </source>
</reference>
<evidence type="ECO:0000256" key="2">
    <source>
        <dbReference type="ARBA" id="ARBA00022604"/>
    </source>
</evidence>
<keyword evidence="6" id="KW-1185">Reference proteome</keyword>
<dbReference type="InterPro" id="IPR019557">
    <property type="entry name" value="AminoTfrase-like_pln_mobile"/>
</dbReference>
<proteinExistence type="predicted"/>
<organism evidence="5 6">
    <name type="scientific">Iris pallida</name>
    <name type="common">Sweet iris</name>
    <dbReference type="NCBI Taxonomy" id="29817"/>
    <lineage>
        <taxon>Eukaryota</taxon>
        <taxon>Viridiplantae</taxon>
        <taxon>Streptophyta</taxon>
        <taxon>Embryophyta</taxon>
        <taxon>Tracheophyta</taxon>
        <taxon>Spermatophyta</taxon>
        <taxon>Magnoliopsida</taxon>
        <taxon>Liliopsida</taxon>
        <taxon>Asparagales</taxon>
        <taxon>Iridaceae</taxon>
        <taxon>Iridoideae</taxon>
        <taxon>Irideae</taxon>
        <taxon>Iris</taxon>
    </lineage>
</organism>
<feature type="domain" description="Aminotransferase-like plant mobile" evidence="4">
    <location>
        <begin position="112"/>
        <end position="479"/>
    </location>
</feature>
<name>A0AAX6GMU0_IRIPA</name>
<evidence type="ECO:0000256" key="1">
    <source>
        <dbReference type="ARBA" id="ARBA00022448"/>
    </source>
</evidence>
<reference evidence="5" key="1">
    <citation type="journal article" date="2023" name="GigaByte">
        <title>Genome assembly of the bearded iris, Iris pallida Lam.</title>
        <authorList>
            <person name="Bruccoleri R.E."/>
            <person name="Oakeley E.J."/>
            <person name="Faust A.M.E."/>
            <person name="Altorfer M."/>
            <person name="Dessus-Babus S."/>
            <person name="Burckhardt D."/>
            <person name="Oertli M."/>
            <person name="Naumann U."/>
            <person name="Petersen F."/>
            <person name="Wong J."/>
        </authorList>
    </citation>
    <scope>NUCLEOTIDE SEQUENCE</scope>
    <source>
        <strain evidence="5">GSM-AAB239-AS_SAM_17_03QT</strain>
    </source>
</reference>
<dbReference type="PANTHER" id="PTHR46033:SF40">
    <property type="entry name" value="EXPRESSED PROTEIN"/>
    <property type="match status" value="1"/>
</dbReference>
<gene>
    <name evidence="5" type="ORF">M6B38_125615</name>
</gene>
<sequence>MTKSAGLPPKVPSSSAHVITSKEKKCACCLLHPIGTRLSPWYSSFISSSSVPPRISPLVSDLIRMGVLNRPNISFEASHASKNSNCNMKWQNWVKEMAQKEKFVRTWHTAGIHDAIVVASVSADIKLDQKAMEALLGFWCPATNTFTFPWGEAGLTTEDSHILTGLPIGGSELDRMHTKEEEELQMRLILEMKKMLELGETDGTITHDIWLEWFVNMKDIDDELMHLGFLTYWLSKDVFPSPDPAQDAAFGLAARLSLGEKIALAPSLVANIYHNLNSMTESHLTFQGKKNARRKKQLKAWASFSILQCWIWERFENLRPSSQSMIPQQSRIRITRWSGRQSKNMYEYAMKIFQDERQFTWRPYYSRRLGQSFEPEWYNMESHDIAIGGRGTPTYAYEFVAVISCTQLKGICEDGYVFSENYYPNRVARQFGFDQAIPDVADTCLASSLHENSNVRIQLFIPGITRCGNPRSEYTKWWKAYRSSYDDDCKAFEIEKAGDGYKERNKKGNNRRTQLGSDAEKSEDTSKKRKAEEISRIASTRKIMVGCRHQQVHGTSNTAITKSSVGLIYPLYSSLQLLYKRKETVEAVGISGKEDPTNLKINIDSADELVMYDVQPPEICEKEEAVSVHKEERLLVDELDKFQSLGLMIKRELSPEVDGGTDRHFEGHKDSYGQEAIDNYPQFFKLIPQNPHYKGILKGMTACEDMKRDILLGQWYMLVNLMGEALKMNGESDSRKIEGMMKKALTLEKSGFDVRHLIARLKTLPKLKHLK</sequence>
<keyword evidence="2" id="KW-0341">Growth regulation</keyword>
<evidence type="ECO:0000259" key="4">
    <source>
        <dbReference type="Pfam" id="PF10536"/>
    </source>
</evidence>
<keyword evidence="1" id="KW-0813">Transport</keyword>
<evidence type="ECO:0000313" key="6">
    <source>
        <dbReference type="Proteomes" id="UP001140949"/>
    </source>
</evidence>
<feature type="region of interest" description="Disordered" evidence="3">
    <location>
        <begin position="501"/>
        <end position="533"/>
    </location>
</feature>
<dbReference type="AlphaFoldDB" id="A0AAX6GMU0"/>
<dbReference type="Proteomes" id="UP001140949">
    <property type="component" value="Unassembled WGS sequence"/>
</dbReference>
<dbReference type="GO" id="GO:0010073">
    <property type="term" value="P:meristem maintenance"/>
    <property type="evidence" value="ECO:0007669"/>
    <property type="project" value="InterPro"/>
</dbReference>
<comment type="caution">
    <text evidence="5">The sequence shown here is derived from an EMBL/GenBank/DDBJ whole genome shotgun (WGS) entry which is preliminary data.</text>
</comment>
<protein>
    <recommendedName>
        <fullName evidence="4">Aminotransferase-like plant mobile domain-containing protein</fullName>
    </recommendedName>
</protein>
<feature type="compositionally biased region" description="Basic and acidic residues" evidence="3">
    <location>
        <begin position="518"/>
        <end position="533"/>
    </location>
</feature>
<dbReference type="Pfam" id="PF10536">
    <property type="entry name" value="PMD"/>
    <property type="match status" value="1"/>
</dbReference>
<dbReference type="InterPro" id="IPR044824">
    <property type="entry name" value="MAIN-like"/>
</dbReference>
<evidence type="ECO:0000313" key="5">
    <source>
        <dbReference type="EMBL" id="KAJ6830099.1"/>
    </source>
</evidence>
<dbReference type="PANTHER" id="PTHR46033">
    <property type="entry name" value="PROTEIN MAIN-LIKE 2"/>
    <property type="match status" value="1"/>
</dbReference>
<dbReference type="InterPro" id="IPR007930">
    <property type="entry name" value="DUF724"/>
</dbReference>
<dbReference type="Pfam" id="PF05266">
    <property type="entry name" value="DUF724"/>
    <property type="match status" value="1"/>
</dbReference>
<accession>A0AAX6GMU0</accession>